<dbReference type="Proteomes" id="UP000229523">
    <property type="component" value="Unassembled WGS sequence"/>
</dbReference>
<gene>
    <name evidence="1" type="ORF">BFS35_012295</name>
</gene>
<dbReference type="RefSeq" id="WP_099576805.1">
    <property type="nucleotide sequence ID" value="NZ_MJBI02000009.1"/>
</dbReference>
<accession>A0A2G5NVA6</accession>
<keyword evidence="2" id="KW-1185">Reference proteome</keyword>
<dbReference type="AlphaFoldDB" id="A0A2G5NVA6"/>
<evidence type="ECO:0000313" key="2">
    <source>
        <dbReference type="Proteomes" id="UP000229523"/>
    </source>
</evidence>
<comment type="caution">
    <text evidence="1">The sequence shown here is derived from an EMBL/GenBank/DDBJ whole genome shotgun (WGS) entry which is preliminary data.</text>
</comment>
<protein>
    <submittedName>
        <fullName evidence="1">Uncharacterized protein</fullName>
    </submittedName>
</protein>
<evidence type="ECO:0000313" key="1">
    <source>
        <dbReference type="EMBL" id="RAI79333.1"/>
    </source>
</evidence>
<dbReference type="EMBL" id="MJBI02000009">
    <property type="protein sequence ID" value="RAI79333.1"/>
    <property type="molecule type" value="Genomic_DNA"/>
</dbReference>
<name>A0A2G5NVA6_9STAP</name>
<organism evidence="1 2">
    <name type="scientific">Macrococcoides goetzii</name>
    <dbReference type="NCBI Taxonomy" id="1891097"/>
    <lineage>
        <taxon>Bacteria</taxon>
        <taxon>Bacillati</taxon>
        <taxon>Bacillota</taxon>
        <taxon>Bacilli</taxon>
        <taxon>Bacillales</taxon>
        <taxon>Staphylococcaceae</taxon>
        <taxon>Macrococcoides</taxon>
    </lineage>
</organism>
<proteinExistence type="predicted"/>
<sequence length="63" mass="7831">MIIEKVLKIIKPEKQIQRDVFDWYEEGIWKASIIKCKDNKNLIYVDSYFDDETEKFYIEYYIK</sequence>
<reference evidence="1 2" key="1">
    <citation type="journal article" date="2018" name="Front. Microbiol.">
        <title>Description and Comparative Genomics of Macrococcus caseolyticus subsp. hominis subsp. nov., Macrococcus goetzii sp. nov., Macrococcus epidermidis sp. nov., and Macrococcus bohemicus sp. nov., Novel Macrococci From Human Clinical Material With Virulence Potential and Suspected Uptake of Foreign DNA by Natural Transformation.</title>
        <authorList>
            <person name="Maslanova I."/>
            <person name="Wertheimer Z."/>
            <person name="Sedlacek I."/>
            <person name="Svec P."/>
            <person name="Indrakova A."/>
            <person name="Kovarovic V."/>
            <person name="Schumann P."/>
            <person name="Sproer C."/>
            <person name="Kralova S."/>
            <person name="Sedo O."/>
            <person name="Kristofova L."/>
            <person name="Vrbovska V."/>
            <person name="Fuzik T."/>
            <person name="Petras P."/>
            <person name="Zdrahal Z."/>
            <person name="Ruzickova V."/>
            <person name="Doskar J."/>
            <person name="Pantucek R."/>
        </authorList>
    </citation>
    <scope>NUCLEOTIDE SEQUENCE [LARGE SCALE GENOMIC DNA]</scope>
    <source>
        <strain evidence="1 2">CCM 4927</strain>
    </source>
</reference>